<evidence type="ECO:0000313" key="4">
    <source>
        <dbReference type="Proteomes" id="UP000007015"/>
    </source>
</evidence>
<organism evidence="3 4">
    <name type="scientific">Oryza sativa subsp. indica</name>
    <name type="common">Rice</name>
    <dbReference type="NCBI Taxonomy" id="39946"/>
    <lineage>
        <taxon>Eukaryota</taxon>
        <taxon>Viridiplantae</taxon>
        <taxon>Streptophyta</taxon>
        <taxon>Embryophyta</taxon>
        <taxon>Tracheophyta</taxon>
        <taxon>Spermatophyta</taxon>
        <taxon>Magnoliopsida</taxon>
        <taxon>Liliopsida</taxon>
        <taxon>Poales</taxon>
        <taxon>Poaceae</taxon>
        <taxon>BOP clade</taxon>
        <taxon>Oryzoideae</taxon>
        <taxon>Oryzeae</taxon>
        <taxon>Oryzinae</taxon>
        <taxon>Oryza</taxon>
        <taxon>Oryza sativa</taxon>
    </lineage>
</organism>
<evidence type="ECO:0000256" key="1">
    <source>
        <dbReference type="SAM" id="Coils"/>
    </source>
</evidence>
<protein>
    <submittedName>
        <fullName evidence="3">Uncharacterized protein</fullName>
    </submittedName>
</protein>
<feature type="region of interest" description="Disordered" evidence="2">
    <location>
        <begin position="1"/>
        <end position="250"/>
    </location>
</feature>
<feature type="compositionally biased region" description="Low complexity" evidence="2">
    <location>
        <begin position="131"/>
        <end position="145"/>
    </location>
</feature>
<reference evidence="3 4" key="1">
    <citation type="journal article" date="2005" name="PLoS Biol.">
        <title>The genomes of Oryza sativa: a history of duplications.</title>
        <authorList>
            <person name="Yu J."/>
            <person name="Wang J."/>
            <person name="Lin W."/>
            <person name="Li S."/>
            <person name="Li H."/>
            <person name="Zhou J."/>
            <person name="Ni P."/>
            <person name="Dong W."/>
            <person name="Hu S."/>
            <person name="Zeng C."/>
            <person name="Zhang J."/>
            <person name="Zhang Y."/>
            <person name="Li R."/>
            <person name="Xu Z."/>
            <person name="Li S."/>
            <person name="Li X."/>
            <person name="Zheng H."/>
            <person name="Cong L."/>
            <person name="Lin L."/>
            <person name="Yin J."/>
            <person name="Geng J."/>
            <person name="Li G."/>
            <person name="Shi J."/>
            <person name="Liu J."/>
            <person name="Lv H."/>
            <person name="Li J."/>
            <person name="Wang J."/>
            <person name="Deng Y."/>
            <person name="Ran L."/>
            <person name="Shi X."/>
            <person name="Wang X."/>
            <person name="Wu Q."/>
            <person name="Li C."/>
            <person name="Ren X."/>
            <person name="Wang J."/>
            <person name="Wang X."/>
            <person name="Li D."/>
            <person name="Liu D."/>
            <person name="Zhang X."/>
            <person name="Ji Z."/>
            <person name="Zhao W."/>
            <person name="Sun Y."/>
            <person name="Zhang Z."/>
            <person name="Bao J."/>
            <person name="Han Y."/>
            <person name="Dong L."/>
            <person name="Ji J."/>
            <person name="Chen P."/>
            <person name="Wu S."/>
            <person name="Liu J."/>
            <person name="Xiao Y."/>
            <person name="Bu D."/>
            <person name="Tan J."/>
            <person name="Yang L."/>
            <person name="Ye C."/>
            <person name="Zhang J."/>
            <person name="Xu J."/>
            <person name="Zhou Y."/>
            <person name="Yu Y."/>
            <person name="Zhang B."/>
            <person name="Zhuang S."/>
            <person name="Wei H."/>
            <person name="Liu B."/>
            <person name="Lei M."/>
            <person name="Yu H."/>
            <person name="Li Y."/>
            <person name="Xu H."/>
            <person name="Wei S."/>
            <person name="He X."/>
            <person name="Fang L."/>
            <person name="Zhang Z."/>
            <person name="Zhang Y."/>
            <person name="Huang X."/>
            <person name="Su Z."/>
            <person name="Tong W."/>
            <person name="Li J."/>
            <person name="Tong Z."/>
            <person name="Li S."/>
            <person name="Ye J."/>
            <person name="Wang L."/>
            <person name="Fang L."/>
            <person name="Lei T."/>
            <person name="Chen C."/>
            <person name="Chen H."/>
            <person name="Xu Z."/>
            <person name="Li H."/>
            <person name="Huang H."/>
            <person name="Zhang F."/>
            <person name="Xu H."/>
            <person name="Li N."/>
            <person name="Zhao C."/>
            <person name="Li S."/>
            <person name="Dong L."/>
            <person name="Huang Y."/>
            <person name="Li L."/>
            <person name="Xi Y."/>
            <person name="Qi Q."/>
            <person name="Li W."/>
            <person name="Zhang B."/>
            <person name="Hu W."/>
            <person name="Zhang Y."/>
            <person name="Tian X."/>
            <person name="Jiao Y."/>
            <person name="Liang X."/>
            <person name="Jin J."/>
            <person name="Gao L."/>
            <person name="Zheng W."/>
            <person name="Hao B."/>
            <person name="Liu S."/>
            <person name="Wang W."/>
            <person name="Yuan L."/>
            <person name="Cao M."/>
            <person name="McDermott J."/>
            <person name="Samudrala R."/>
            <person name="Wang J."/>
            <person name="Wong G.K."/>
            <person name="Yang H."/>
        </authorList>
    </citation>
    <scope>NUCLEOTIDE SEQUENCE [LARGE SCALE GENOMIC DNA]</scope>
    <source>
        <strain evidence="4">cv. 93-11</strain>
    </source>
</reference>
<feature type="compositionally biased region" description="Polar residues" evidence="2">
    <location>
        <begin position="172"/>
        <end position="183"/>
    </location>
</feature>
<evidence type="ECO:0000313" key="3">
    <source>
        <dbReference type="EMBL" id="EEC75574.1"/>
    </source>
</evidence>
<dbReference type="AlphaFoldDB" id="B8AKT0"/>
<feature type="compositionally biased region" description="Basic and acidic residues" evidence="2">
    <location>
        <begin position="76"/>
        <end position="85"/>
    </location>
</feature>
<keyword evidence="4" id="KW-1185">Reference proteome</keyword>
<name>B8AKT0_ORYSI</name>
<feature type="compositionally biased region" description="Basic and acidic residues" evidence="2">
    <location>
        <begin position="212"/>
        <end position="226"/>
    </location>
</feature>
<dbReference type="EMBL" id="CM000128">
    <property type="protein sequence ID" value="EEC75574.1"/>
    <property type="molecule type" value="Genomic_DNA"/>
</dbReference>
<gene>
    <name evidence="3" type="ORF">OsI_12259</name>
</gene>
<dbReference type="Proteomes" id="UP000007015">
    <property type="component" value="Chromosome 3"/>
</dbReference>
<accession>B8AKT0</accession>
<keyword evidence="1" id="KW-0175">Coiled coil</keyword>
<evidence type="ECO:0000256" key="2">
    <source>
        <dbReference type="SAM" id="MobiDB-lite"/>
    </source>
</evidence>
<sequence length="505" mass="55139">MARDAGKHASGGVEKERTPAAGSSRGPRSAERPLSAGIHDAGIPRRPRSAPDGGDFGARPQHHLAGGSRSTQPAFRAHERADKRAAARPSSSRPRRSAQDSPSPVRRRGVKRDRSPTLAKVSSSKKPPVTPASSSSESSPVVSSDSSDDTLSDDAVKILGNTPSAEHVPTIPDNNFVSSNRNTPIPRVSKESHKKAGVAGSVQPKTVQAQPRRADAGKTRKEEKRPVVYTLEEPEKDENNNSSLPQGNLAGDKAQVDLMQDRGKRLEAALTKQIAELHSAEPRLLLMSVRSTDDEPPRLNLPSDGFTMVRHAAAVHRDVHDLQKLLKQEPLDNRMIVDAIGVITSSWKEHYVEPRPEDLVKLMSDLEDLRYESLCIDASRDLKIFAEDKVKMLTFGKHLDACHADWQTKAEYYEKKAKEARAAAAEYYQLVKCNEEMIINHPAAVDSLSQKVAELENKCANAKTNAEAAKKAEGGWSVCPTDHPSHLVLSVQPIFWSSSTSQVIV</sequence>
<dbReference type="Gramene" id="BGIOSGA012971-TA">
    <property type="protein sequence ID" value="BGIOSGA012971-PA"/>
    <property type="gene ID" value="BGIOSGA012971"/>
</dbReference>
<feature type="coiled-coil region" evidence="1">
    <location>
        <begin position="445"/>
        <end position="472"/>
    </location>
</feature>
<feature type="compositionally biased region" description="Basic and acidic residues" evidence="2">
    <location>
        <begin position="1"/>
        <end position="18"/>
    </location>
</feature>
<dbReference type="HOGENOM" id="CLU_049809_0_0_1"/>
<proteinExistence type="predicted"/>